<reference evidence="2" key="1">
    <citation type="journal article" date="2014" name="Front. Microbiol.">
        <title>High frequency of phylogenetically diverse reductive dehalogenase-homologous genes in deep subseafloor sedimentary metagenomes.</title>
        <authorList>
            <person name="Kawai M."/>
            <person name="Futagami T."/>
            <person name="Toyoda A."/>
            <person name="Takaki Y."/>
            <person name="Nishi S."/>
            <person name="Hori S."/>
            <person name="Arai W."/>
            <person name="Tsubouchi T."/>
            <person name="Morono Y."/>
            <person name="Uchiyama I."/>
            <person name="Ito T."/>
            <person name="Fujiyama A."/>
            <person name="Inagaki F."/>
            <person name="Takami H."/>
        </authorList>
    </citation>
    <scope>NUCLEOTIDE SEQUENCE</scope>
    <source>
        <strain evidence="2">Expedition CK06-06</strain>
    </source>
</reference>
<gene>
    <name evidence="2" type="ORF">S01H1_44498</name>
</gene>
<sequence>MSSKSETLSRKDRRNMGKALRRDVPISSHADWSPAADRPDPISLLIPEDGELVEID</sequence>
<dbReference type="EMBL" id="BARS01028386">
    <property type="protein sequence ID" value="GAG07865.1"/>
    <property type="molecule type" value="Genomic_DNA"/>
</dbReference>
<comment type="caution">
    <text evidence="2">The sequence shown here is derived from an EMBL/GenBank/DDBJ whole genome shotgun (WGS) entry which is preliminary data.</text>
</comment>
<proteinExistence type="predicted"/>
<organism evidence="2">
    <name type="scientific">marine sediment metagenome</name>
    <dbReference type="NCBI Taxonomy" id="412755"/>
    <lineage>
        <taxon>unclassified sequences</taxon>
        <taxon>metagenomes</taxon>
        <taxon>ecological metagenomes</taxon>
    </lineage>
</organism>
<evidence type="ECO:0000313" key="2">
    <source>
        <dbReference type="EMBL" id="GAG07865.1"/>
    </source>
</evidence>
<accession>X0UQ91</accession>
<feature type="region of interest" description="Disordered" evidence="1">
    <location>
        <begin position="1"/>
        <end position="56"/>
    </location>
</feature>
<dbReference type="AlphaFoldDB" id="X0UQ91"/>
<name>X0UQ91_9ZZZZ</name>
<protein>
    <submittedName>
        <fullName evidence="2">Uncharacterized protein</fullName>
    </submittedName>
</protein>
<evidence type="ECO:0000256" key="1">
    <source>
        <dbReference type="SAM" id="MobiDB-lite"/>
    </source>
</evidence>